<sequence length="82" mass="8689">MGLGDPGRTGGVGKGLGQKRGMVGRLSYHITQQAASLRQNRSSEAASCRAKTRMRRRDGDEKARDSQAICTEFHGPGMAAAA</sequence>
<dbReference type="EMBL" id="DS995768">
    <property type="protein sequence ID" value="EGE07934.1"/>
    <property type="molecule type" value="Genomic_DNA"/>
</dbReference>
<name>F2Q1B6_TRIEC</name>
<evidence type="ECO:0000256" key="1">
    <source>
        <dbReference type="SAM" id="MobiDB-lite"/>
    </source>
</evidence>
<gene>
    <name evidence="2" type="ORF">TEQG_08775</name>
</gene>
<dbReference type="VEuPathDB" id="FungiDB:TEQG_08775"/>
<evidence type="ECO:0000313" key="2">
    <source>
        <dbReference type="EMBL" id="EGE07934.1"/>
    </source>
</evidence>
<keyword evidence="3" id="KW-1185">Reference proteome</keyword>
<feature type="compositionally biased region" description="Gly residues" evidence="1">
    <location>
        <begin position="1"/>
        <end position="18"/>
    </location>
</feature>
<dbReference type="HOGENOM" id="CLU_2559929_0_0_1"/>
<dbReference type="AlphaFoldDB" id="F2Q1B6"/>
<reference evidence="3" key="1">
    <citation type="journal article" date="2012" name="MBio">
        <title>Comparative genome analysis of Trichophyton rubrum and related dermatophytes reveals candidate genes involved in infection.</title>
        <authorList>
            <person name="Martinez D.A."/>
            <person name="Oliver B.G."/>
            <person name="Graeser Y."/>
            <person name="Goldberg J.M."/>
            <person name="Li W."/>
            <person name="Martinez-Rossi N.M."/>
            <person name="Monod M."/>
            <person name="Shelest E."/>
            <person name="Barton R.C."/>
            <person name="Birch E."/>
            <person name="Brakhage A.A."/>
            <person name="Chen Z."/>
            <person name="Gurr S.J."/>
            <person name="Heiman D."/>
            <person name="Heitman J."/>
            <person name="Kosti I."/>
            <person name="Rossi A."/>
            <person name="Saif S."/>
            <person name="Samalova M."/>
            <person name="Saunders C.W."/>
            <person name="Shea T."/>
            <person name="Summerbell R.C."/>
            <person name="Xu J."/>
            <person name="Young S."/>
            <person name="Zeng Q."/>
            <person name="Birren B.W."/>
            <person name="Cuomo C.A."/>
            <person name="White T.C."/>
        </authorList>
    </citation>
    <scope>NUCLEOTIDE SEQUENCE [LARGE SCALE GENOMIC DNA]</scope>
    <source>
        <strain evidence="3">ATCC MYA-4606 / CBS 127.97</strain>
    </source>
</reference>
<evidence type="ECO:0000313" key="3">
    <source>
        <dbReference type="Proteomes" id="UP000009169"/>
    </source>
</evidence>
<accession>F2Q1B6</accession>
<feature type="region of interest" description="Disordered" evidence="1">
    <location>
        <begin position="1"/>
        <end position="69"/>
    </location>
</feature>
<dbReference type="Proteomes" id="UP000009169">
    <property type="component" value="Unassembled WGS sequence"/>
</dbReference>
<organism evidence="2 3">
    <name type="scientific">Trichophyton equinum (strain ATCC MYA-4606 / CBS 127.97)</name>
    <name type="common">Horse ringworm fungus</name>
    <dbReference type="NCBI Taxonomy" id="559882"/>
    <lineage>
        <taxon>Eukaryota</taxon>
        <taxon>Fungi</taxon>
        <taxon>Dikarya</taxon>
        <taxon>Ascomycota</taxon>
        <taxon>Pezizomycotina</taxon>
        <taxon>Eurotiomycetes</taxon>
        <taxon>Eurotiomycetidae</taxon>
        <taxon>Onygenales</taxon>
        <taxon>Arthrodermataceae</taxon>
        <taxon>Trichophyton</taxon>
    </lineage>
</organism>
<protein>
    <submittedName>
        <fullName evidence="2">Uncharacterized protein</fullName>
    </submittedName>
</protein>
<feature type="compositionally biased region" description="Polar residues" evidence="1">
    <location>
        <begin position="29"/>
        <end position="45"/>
    </location>
</feature>
<proteinExistence type="predicted"/>